<feature type="coiled-coil region" evidence="1">
    <location>
        <begin position="59"/>
        <end position="90"/>
    </location>
</feature>
<name>A0A830EEF4_9EURY</name>
<comment type="caution">
    <text evidence="3">The sequence shown here is derived from an EMBL/GenBank/DDBJ whole genome shotgun (WGS) entry which is preliminary data.</text>
</comment>
<keyword evidence="2" id="KW-0812">Transmembrane</keyword>
<feature type="transmembrane region" description="Helical" evidence="2">
    <location>
        <begin position="97"/>
        <end position="130"/>
    </location>
</feature>
<gene>
    <name evidence="3" type="ORF">GCM10008995_29360</name>
</gene>
<reference evidence="3" key="2">
    <citation type="submission" date="2020-09" db="EMBL/GenBank/DDBJ databases">
        <authorList>
            <person name="Sun Q."/>
            <person name="Ohkuma M."/>
        </authorList>
    </citation>
    <scope>NUCLEOTIDE SEQUENCE</scope>
    <source>
        <strain evidence="3">JCM 14359</strain>
    </source>
</reference>
<evidence type="ECO:0000256" key="1">
    <source>
        <dbReference type="SAM" id="Coils"/>
    </source>
</evidence>
<keyword evidence="2" id="KW-1133">Transmembrane helix</keyword>
<evidence type="ECO:0000256" key="2">
    <source>
        <dbReference type="SAM" id="Phobius"/>
    </source>
</evidence>
<accession>A0A830EEF4</accession>
<dbReference type="AlphaFoldDB" id="A0A830EEF4"/>
<keyword evidence="1" id="KW-0175">Coiled coil</keyword>
<keyword evidence="4" id="KW-1185">Reference proteome</keyword>
<dbReference type="Proteomes" id="UP000653099">
    <property type="component" value="Unassembled WGS sequence"/>
</dbReference>
<evidence type="ECO:0000313" key="3">
    <source>
        <dbReference type="EMBL" id="GGJ17735.1"/>
    </source>
</evidence>
<keyword evidence="2" id="KW-0472">Membrane</keyword>
<organism evidence="3 4">
    <name type="scientific">Halobellus salinus</name>
    <dbReference type="NCBI Taxonomy" id="931585"/>
    <lineage>
        <taxon>Archaea</taxon>
        <taxon>Methanobacteriati</taxon>
        <taxon>Methanobacteriota</taxon>
        <taxon>Stenosarchaea group</taxon>
        <taxon>Halobacteria</taxon>
        <taxon>Halobacteriales</taxon>
        <taxon>Haloferacaceae</taxon>
        <taxon>Halobellus</taxon>
    </lineage>
</organism>
<protein>
    <submittedName>
        <fullName evidence="3">Uncharacterized protein</fullName>
    </submittedName>
</protein>
<reference evidence="3" key="1">
    <citation type="journal article" date="2014" name="Int. J. Syst. Evol. Microbiol.">
        <title>Complete genome sequence of Corynebacterium casei LMG S-19264T (=DSM 44701T), isolated from a smear-ripened cheese.</title>
        <authorList>
            <consortium name="US DOE Joint Genome Institute (JGI-PGF)"/>
            <person name="Walter F."/>
            <person name="Albersmeier A."/>
            <person name="Kalinowski J."/>
            <person name="Ruckert C."/>
        </authorList>
    </citation>
    <scope>NUCLEOTIDE SEQUENCE</scope>
    <source>
        <strain evidence="3">JCM 14359</strain>
    </source>
</reference>
<dbReference type="RefSeq" id="WP_188788789.1">
    <property type="nucleotide sequence ID" value="NZ_BMOC01000039.1"/>
</dbReference>
<evidence type="ECO:0000313" key="4">
    <source>
        <dbReference type="Proteomes" id="UP000653099"/>
    </source>
</evidence>
<dbReference type="EMBL" id="BMOC01000039">
    <property type="protein sequence ID" value="GGJ17735.1"/>
    <property type="molecule type" value="Genomic_DNA"/>
</dbReference>
<sequence length="135" mass="15095">MSDKTMVSAKMGNRTVERLEDYAEREGISRSQATERMAKQGLDVEESDMRLVPIKTDGGTRIENTLNQAQETLENQSERIEEQKTAQTQLSLTLTLAILWLGAHILFSVGSLVSIGTGVLLIAGLVYSYYHYVWV</sequence>
<proteinExistence type="predicted"/>